<evidence type="ECO:0000313" key="3">
    <source>
        <dbReference type="EMBL" id="SFF43254.1"/>
    </source>
</evidence>
<reference evidence="3 4" key="1">
    <citation type="submission" date="2016-10" db="EMBL/GenBank/DDBJ databases">
        <authorList>
            <person name="de Groot N.N."/>
        </authorList>
    </citation>
    <scope>NUCLEOTIDE SEQUENCE [LARGE SCALE GENOMIC DNA]</scope>
    <source>
        <strain evidence="3 4">CGMCC 4.3510</strain>
    </source>
</reference>
<proteinExistence type="predicted"/>
<feature type="transmembrane region" description="Helical" evidence="2">
    <location>
        <begin position="62"/>
        <end position="89"/>
    </location>
</feature>
<dbReference type="RefSeq" id="WP_143120613.1">
    <property type="nucleotide sequence ID" value="NZ_FONG01000014.1"/>
</dbReference>
<keyword evidence="2" id="KW-0472">Membrane</keyword>
<dbReference type="AlphaFoldDB" id="A0A1I2ILY6"/>
<evidence type="ECO:0000256" key="2">
    <source>
        <dbReference type="SAM" id="Phobius"/>
    </source>
</evidence>
<gene>
    <name evidence="3" type="ORF">SAMN05216251_11438</name>
</gene>
<name>A0A1I2ILY6_9ACTN</name>
<feature type="region of interest" description="Disordered" evidence="1">
    <location>
        <begin position="1"/>
        <end position="27"/>
    </location>
</feature>
<keyword evidence="2" id="KW-1133">Transmembrane helix</keyword>
<accession>A0A1I2ILY6</accession>
<organism evidence="3 4">
    <name type="scientific">Actinacidiphila alni</name>
    <dbReference type="NCBI Taxonomy" id="380248"/>
    <lineage>
        <taxon>Bacteria</taxon>
        <taxon>Bacillati</taxon>
        <taxon>Actinomycetota</taxon>
        <taxon>Actinomycetes</taxon>
        <taxon>Kitasatosporales</taxon>
        <taxon>Streptomycetaceae</taxon>
        <taxon>Actinacidiphila</taxon>
    </lineage>
</organism>
<feature type="transmembrane region" description="Helical" evidence="2">
    <location>
        <begin position="101"/>
        <end position="124"/>
    </location>
</feature>
<sequence>MSHSSPYGPPQPHEWQHRPAGHAAPGPGPGLGAGYGPGFGPAPAPAFRPVVVRPPDHDRYAYVAPLIATVLGGPLIAFCGMIVMISPMATDSCTTHGCHDLYTMLLVAPAVLFLAVLALGLSWLLPWRLRHRTTRVVAATAAPLLAAATLLIYVNLPAAS</sequence>
<dbReference type="Proteomes" id="UP000199323">
    <property type="component" value="Unassembled WGS sequence"/>
</dbReference>
<evidence type="ECO:0000313" key="4">
    <source>
        <dbReference type="Proteomes" id="UP000199323"/>
    </source>
</evidence>
<dbReference type="EMBL" id="FONG01000014">
    <property type="protein sequence ID" value="SFF43254.1"/>
    <property type="molecule type" value="Genomic_DNA"/>
</dbReference>
<evidence type="ECO:0000256" key="1">
    <source>
        <dbReference type="SAM" id="MobiDB-lite"/>
    </source>
</evidence>
<keyword evidence="4" id="KW-1185">Reference proteome</keyword>
<feature type="transmembrane region" description="Helical" evidence="2">
    <location>
        <begin position="136"/>
        <end position="156"/>
    </location>
</feature>
<protein>
    <submittedName>
        <fullName evidence="3">Uncharacterized protein</fullName>
    </submittedName>
</protein>
<keyword evidence="2" id="KW-0812">Transmembrane</keyword>
<dbReference type="OrthoDB" id="4286756at2"/>
<dbReference type="STRING" id="380248.SAMN05216251_11438"/>